<comment type="caution">
    <text evidence="1">The sequence shown here is derived from an EMBL/GenBank/DDBJ whole genome shotgun (WGS) entry which is preliminary data.</text>
</comment>
<name>A0A917NH00_9BACL</name>
<organism evidence="1 2">
    <name type="scientific">Alicyclobacillus cellulosilyticus</name>
    <dbReference type="NCBI Taxonomy" id="1003997"/>
    <lineage>
        <taxon>Bacteria</taxon>
        <taxon>Bacillati</taxon>
        <taxon>Bacillota</taxon>
        <taxon>Bacilli</taxon>
        <taxon>Bacillales</taxon>
        <taxon>Alicyclobacillaceae</taxon>
        <taxon>Alicyclobacillus</taxon>
    </lineage>
</organism>
<sequence length="154" mass="17154">MKRIRLRGHHLLCLLGYRGMGYSAAFTANMTRIHATLRRQPDTLVELVDGPDDLCDHFPPDQPRHCEDGNVQRRDAAVLAQSGLSPGDMRPWRELEVVLGARFVPADIPRLCSTCPWLPYGVCEDGLRRIRAGEGLFPVGDGTHDATRNTSCFS</sequence>
<dbReference type="Proteomes" id="UP000637695">
    <property type="component" value="Unassembled WGS sequence"/>
</dbReference>
<gene>
    <name evidence="1" type="ORF">GCM10010885_06360</name>
</gene>
<reference evidence="1" key="2">
    <citation type="submission" date="2020-09" db="EMBL/GenBank/DDBJ databases">
        <authorList>
            <person name="Sun Q."/>
            <person name="Ohkuma M."/>
        </authorList>
    </citation>
    <scope>NUCLEOTIDE SEQUENCE</scope>
    <source>
        <strain evidence="1">JCM 18487</strain>
    </source>
</reference>
<evidence type="ECO:0000313" key="2">
    <source>
        <dbReference type="Proteomes" id="UP000637695"/>
    </source>
</evidence>
<accession>A0A917NH00</accession>
<evidence type="ECO:0008006" key="3">
    <source>
        <dbReference type="Google" id="ProtNLM"/>
    </source>
</evidence>
<reference evidence="1" key="1">
    <citation type="journal article" date="2014" name="Int. J. Syst. Evol. Microbiol.">
        <title>Complete genome sequence of Corynebacterium casei LMG S-19264T (=DSM 44701T), isolated from a smear-ripened cheese.</title>
        <authorList>
            <consortium name="US DOE Joint Genome Institute (JGI-PGF)"/>
            <person name="Walter F."/>
            <person name="Albersmeier A."/>
            <person name="Kalinowski J."/>
            <person name="Ruckert C."/>
        </authorList>
    </citation>
    <scope>NUCLEOTIDE SEQUENCE</scope>
    <source>
        <strain evidence="1">JCM 18487</strain>
    </source>
</reference>
<proteinExistence type="predicted"/>
<evidence type="ECO:0000313" key="1">
    <source>
        <dbReference type="EMBL" id="GGI99813.1"/>
    </source>
</evidence>
<protein>
    <recommendedName>
        <fullName evidence="3">DUF1284 domain-containing protein</fullName>
    </recommendedName>
</protein>
<keyword evidence="2" id="KW-1185">Reference proteome</keyword>
<dbReference type="RefSeq" id="WP_188881111.1">
    <property type="nucleotide sequence ID" value="NZ_BMOY01000006.1"/>
</dbReference>
<dbReference type="EMBL" id="BMOY01000006">
    <property type="protein sequence ID" value="GGI99813.1"/>
    <property type="molecule type" value="Genomic_DNA"/>
</dbReference>
<dbReference type="Pfam" id="PF06935">
    <property type="entry name" value="DUF1284"/>
    <property type="match status" value="1"/>
</dbReference>
<dbReference type="InterPro" id="IPR009702">
    <property type="entry name" value="DUF1284"/>
</dbReference>
<dbReference type="AlphaFoldDB" id="A0A917NH00"/>